<dbReference type="RefSeq" id="YP_717603.1">
    <property type="nucleotide sequence ID" value="NC_008293.1"/>
</dbReference>
<dbReference type="OrthoDB" id="5804at10239"/>
<dbReference type="KEGG" id="vg:5141893"/>
<dbReference type="EMBL" id="DQ504428">
    <property type="protein sequence ID" value="ABF47407.1"/>
    <property type="molecule type" value="Genomic_DNA"/>
</dbReference>
<dbReference type="GO" id="GO:0006355">
    <property type="term" value="P:regulation of DNA-templated transcription"/>
    <property type="evidence" value="ECO:0007669"/>
    <property type="project" value="InterPro"/>
</dbReference>
<dbReference type="GO" id="GO:0003677">
    <property type="term" value="F:DNA binding"/>
    <property type="evidence" value="ECO:0007669"/>
    <property type="project" value="InterPro"/>
</dbReference>
<sequence>MNVLKVLYKGLCVITLLIKFFQACSRYSGETSTRSELRIRQRTSVMSSQYTKVDTVEEQMKEIMNMNDYTADVVMNRKRPCNEDVTDEVIKQTKKLKMEMEVDQDILPQRKSVQSKHSRNQQVSPLKYMNKRVSSSSVSSNGDQNVPIATTASGATQSIKRNFKSVTSCQLMSKNMLSINNELFYLFKFLIEDKCKDYYGDAGQFSALKIDGVYDLSLNYDNKKIYIGTYKECQKTNALSCVSKYVKYDNFDANDTVNVYAKFKWGFKLLNDSVYKFVVHVNVGNSLEMCEVKQVECTAKFDRLKESIKNEVINSQSDLLQYFHNLQDNIIVLNRVKCSQNNLNFRNFSLQNISEIKMPENLNNFNVEDEDEMAVVNISRSNKKILCHEVVSVTSEHVPAANCDRYSINYETRQKASHQASFFNKTKNDHTLDTDINQLNELIENNIIQVFVYEIVDMEKCNRNVLAITKFEVDNENSYESL</sequence>
<protein>
    <submittedName>
        <fullName evidence="1">LEF-3</fullName>
    </submittedName>
</protein>
<organism evidence="1 2">
    <name type="scientific">Clanis bilineata nucleopolyhedrovirus</name>
    <dbReference type="NCBI Taxonomy" id="1307957"/>
    <lineage>
        <taxon>Viruses</taxon>
        <taxon>Viruses incertae sedis</taxon>
        <taxon>Naldaviricetes</taxon>
        <taxon>Lefavirales</taxon>
        <taxon>Baculoviridae</taxon>
        <taxon>Alphabaculovirus</taxon>
        <taxon>Alphabaculovirus clabilineatae</taxon>
    </lineage>
</organism>
<dbReference type="Pfam" id="PF05847">
    <property type="entry name" value="Baculo_LEF-3"/>
    <property type="match status" value="1"/>
</dbReference>
<name>Q0N436_9ABAC</name>
<dbReference type="Proteomes" id="UP000214353">
    <property type="component" value="Segment"/>
</dbReference>
<reference evidence="1 2" key="1">
    <citation type="journal article" date="2009" name="BMC Genomics">
        <title>Genomic sequence, organization and characteristics of a new nucleopolyhedrovirus isolated from Clanis bilineata larva.</title>
        <authorList>
            <person name="Zhu S.Y."/>
            <person name="Yi J.P."/>
            <person name="Shen W.D."/>
            <person name="Wang L.Q."/>
            <person name="He H.G."/>
            <person name="Wang Y."/>
            <person name="Li B."/>
            <person name="Wang W.B."/>
        </authorList>
    </citation>
    <scope>NUCLEOTIDE SEQUENCE [LARGE SCALE GENOMIC DNA]</scope>
    <source>
        <strain evidence="1">DZ1</strain>
    </source>
</reference>
<keyword evidence="2" id="KW-1185">Reference proteome</keyword>
<dbReference type="GeneID" id="5141893"/>
<evidence type="ECO:0000313" key="2">
    <source>
        <dbReference type="Proteomes" id="UP000214353"/>
    </source>
</evidence>
<evidence type="ECO:0000313" key="1">
    <source>
        <dbReference type="EMBL" id="ABF47407.1"/>
    </source>
</evidence>
<dbReference type="InterPro" id="IPR008415">
    <property type="entry name" value="Baculo_LEF-3"/>
</dbReference>
<accession>Q0N436</accession>
<proteinExistence type="predicted"/>